<dbReference type="Proteomes" id="UP000054995">
    <property type="component" value="Unassembled WGS sequence"/>
</dbReference>
<evidence type="ECO:0000313" key="1">
    <source>
        <dbReference type="EMBL" id="KRY86979.1"/>
    </source>
</evidence>
<comment type="caution">
    <text evidence="1">The sequence shown here is derived from an EMBL/GenBank/DDBJ whole genome shotgun (WGS) entry which is preliminary data.</text>
</comment>
<organism evidence="1 2">
    <name type="scientific">Trichinella pseudospiralis</name>
    <name type="common">Parasitic roundworm</name>
    <dbReference type="NCBI Taxonomy" id="6337"/>
    <lineage>
        <taxon>Eukaryota</taxon>
        <taxon>Metazoa</taxon>
        <taxon>Ecdysozoa</taxon>
        <taxon>Nematoda</taxon>
        <taxon>Enoplea</taxon>
        <taxon>Dorylaimia</taxon>
        <taxon>Trichinellida</taxon>
        <taxon>Trichinellidae</taxon>
        <taxon>Trichinella</taxon>
    </lineage>
</organism>
<keyword evidence="2" id="KW-1185">Reference proteome</keyword>
<name>A0A0V1FNU8_TRIPS</name>
<dbReference type="EMBL" id="JYDT01000063">
    <property type="protein sequence ID" value="KRY86979.1"/>
    <property type="molecule type" value="Genomic_DNA"/>
</dbReference>
<sequence>MVRRPEPMGLYVLVEFISGSLKIHENTCMGRMQSISKQIKMNSNFHMFGISENDDEKFLLG</sequence>
<proteinExistence type="predicted"/>
<protein>
    <submittedName>
        <fullName evidence="1">Uncharacterized protein</fullName>
    </submittedName>
</protein>
<reference evidence="1 2" key="1">
    <citation type="submission" date="2015-01" db="EMBL/GenBank/DDBJ databases">
        <title>Evolution of Trichinella species and genotypes.</title>
        <authorList>
            <person name="Korhonen P.K."/>
            <person name="Edoardo P."/>
            <person name="Giuseppe L.R."/>
            <person name="Gasser R.B."/>
        </authorList>
    </citation>
    <scope>NUCLEOTIDE SEQUENCE [LARGE SCALE GENOMIC DNA]</scope>
    <source>
        <strain evidence="1">ISS470</strain>
    </source>
</reference>
<evidence type="ECO:0000313" key="2">
    <source>
        <dbReference type="Proteomes" id="UP000054995"/>
    </source>
</evidence>
<gene>
    <name evidence="1" type="ORF">T4D_6522</name>
</gene>
<accession>A0A0V1FNU8</accession>
<dbReference type="AlphaFoldDB" id="A0A0V1FNU8"/>